<gene>
    <name evidence="2" type="ORF">FC093_02375</name>
</gene>
<feature type="chain" id="PRO_5020440560" evidence="1">
    <location>
        <begin position="19"/>
        <end position="99"/>
    </location>
</feature>
<dbReference type="AlphaFoldDB" id="A0A4V5UVK4"/>
<dbReference type="SUPFAM" id="SSF160574">
    <property type="entry name" value="BT0923-like"/>
    <property type="match status" value="1"/>
</dbReference>
<evidence type="ECO:0000313" key="2">
    <source>
        <dbReference type="EMBL" id="TKK71883.1"/>
    </source>
</evidence>
<evidence type="ECO:0000256" key="1">
    <source>
        <dbReference type="SAM" id="SignalP"/>
    </source>
</evidence>
<organism evidence="2 3">
    <name type="scientific">Ilyomonas limi</name>
    <dbReference type="NCBI Taxonomy" id="2575867"/>
    <lineage>
        <taxon>Bacteria</taxon>
        <taxon>Pseudomonadati</taxon>
        <taxon>Bacteroidota</taxon>
        <taxon>Chitinophagia</taxon>
        <taxon>Chitinophagales</taxon>
        <taxon>Chitinophagaceae</taxon>
        <taxon>Ilyomonas</taxon>
    </lineage>
</organism>
<accession>A0A4V5UVK4</accession>
<dbReference type="RefSeq" id="WP_137260123.1">
    <property type="nucleotide sequence ID" value="NZ_SZQL01000001.1"/>
</dbReference>
<protein>
    <submittedName>
        <fullName evidence="2">Uncharacterized protein</fullName>
    </submittedName>
</protein>
<proteinExistence type="predicted"/>
<keyword evidence="3" id="KW-1185">Reference proteome</keyword>
<sequence length="99" mass="10946">MKTIILAACMLATVGSFATPKESLSAYAVKSGDGQHIPASEVPRPVKQDYRARYPNATNTRWELESEHGMKVYQAEFRKANGQKAKAEWLADGTFLGEK</sequence>
<dbReference type="Gene3D" id="3.10.450.360">
    <property type="match status" value="1"/>
</dbReference>
<name>A0A4V5UVK4_9BACT</name>
<dbReference type="Proteomes" id="UP000305848">
    <property type="component" value="Unassembled WGS sequence"/>
</dbReference>
<feature type="signal peptide" evidence="1">
    <location>
        <begin position="1"/>
        <end position="18"/>
    </location>
</feature>
<dbReference type="EMBL" id="SZQL01000001">
    <property type="protein sequence ID" value="TKK71883.1"/>
    <property type="molecule type" value="Genomic_DNA"/>
</dbReference>
<evidence type="ECO:0000313" key="3">
    <source>
        <dbReference type="Proteomes" id="UP000305848"/>
    </source>
</evidence>
<comment type="caution">
    <text evidence="2">The sequence shown here is derived from an EMBL/GenBank/DDBJ whole genome shotgun (WGS) entry which is preliminary data.</text>
</comment>
<dbReference type="OrthoDB" id="1121502at2"/>
<keyword evidence="1" id="KW-0732">Signal</keyword>
<reference evidence="2 3" key="1">
    <citation type="submission" date="2019-05" db="EMBL/GenBank/DDBJ databases">
        <title>Panacibacter sp. strain 17mud1-8 Genome sequencing and assembly.</title>
        <authorList>
            <person name="Chhetri G."/>
        </authorList>
    </citation>
    <scope>NUCLEOTIDE SEQUENCE [LARGE SCALE GENOMIC DNA]</scope>
    <source>
        <strain evidence="2 3">17mud1-8</strain>
    </source>
</reference>